<evidence type="ECO:0000313" key="6">
    <source>
        <dbReference type="Proteomes" id="UP000594042"/>
    </source>
</evidence>
<dbReference type="EMBL" id="AP023322">
    <property type="protein sequence ID" value="BCI62032.1"/>
    <property type="molecule type" value="Genomic_DNA"/>
</dbReference>
<reference evidence="6" key="1">
    <citation type="submission" date="2020-07" db="EMBL/GenBank/DDBJ databases">
        <title>Complete genome sequencing of Coprobacter sp. strain 2CBH44.</title>
        <authorList>
            <person name="Sakamoto M."/>
            <person name="Murakami T."/>
            <person name="Mori H."/>
        </authorList>
    </citation>
    <scope>NUCLEOTIDE SEQUENCE [LARGE SCALE GENOMIC DNA]</scope>
    <source>
        <strain evidence="6">2CBH44</strain>
    </source>
</reference>
<evidence type="ECO:0000256" key="1">
    <source>
        <dbReference type="ARBA" id="ARBA00005189"/>
    </source>
</evidence>
<dbReference type="SUPFAM" id="SSF69593">
    <property type="entry name" value="Glycerol-3-phosphate (1)-acyltransferase"/>
    <property type="match status" value="1"/>
</dbReference>
<dbReference type="InterPro" id="IPR002123">
    <property type="entry name" value="Plipid/glycerol_acylTrfase"/>
</dbReference>
<accession>A0A7G1HTE5</accession>
<evidence type="ECO:0000313" key="5">
    <source>
        <dbReference type="EMBL" id="BCI62032.1"/>
    </source>
</evidence>
<evidence type="ECO:0000256" key="2">
    <source>
        <dbReference type="ARBA" id="ARBA00022679"/>
    </source>
</evidence>
<evidence type="ECO:0000256" key="3">
    <source>
        <dbReference type="ARBA" id="ARBA00023315"/>
    </source>
</evidence>
<organism evidence="5 6">
    <name type="scientific">Coprobacter secundus subsp. similis</name>
    <dbReference type="NCBI Taxonomy" id="2751153"/>
    <lineage>
        <taxon>Bacteria</taxon>
        <taxon>Pseudomonadati</taxon>
        <taxon>Bacteroidota</taxon>
        <taxon>Bacteroidia</taxon>
        <taxon>Bacteroidales</taxon>
        <taxon>Barnesiellaceae</taxon>
        <taxon>Coprobacter</taxon>
    </lineage>
</organism>
<dbReference type="Pfam" id="PF01553">
    <property type="entry name" value="Acyltransferase"/>
    <property type="match status" value="1"/>
</dbReference>
<proteinExistence type="predicted"/>
<gene>
    <name evidence="5" type="ORF">Cop2CBH44_03850</name>
</gene>
<evidence type="ECO:0000259" key="4">
    <source>
        <dbReference type="SMART" id="SM00563"/>
    </source>
</evidence>
<sequence>MKKALSRFILKLFGWKVVVQVPDLKKCVICVAPHTSNWDFIIGKLAYLSIGRYAGFMIKKSWFFFPLNLIFKAMGGVPVDRKQRSELTDQIVEQFNCRERFGIAITPEATRKRNNDWKKGFYFISLKAHVPIVLAYIDYKKKEVGLSRIFIPTGDYDRDIVTIKDFYKGVSARNPQNFGL</sequence>
<dbReference type="PANTHER" id="PTHR10434">
    <property type="entry name" value="1-ACYL-SN-GLYCEROL-3-PHOSPHATE ACYLTRANSFERASE"/>
    <property type="match status" value="1"/>
</dbReference>
<feature type="domain" description="Phospholipid/glycerol acyltransferase" evidence="4">
    <location>
        <begin position="28"/>
        <end position="140"/>
    </location>
</feature>
<dbReference type="RefSeq" id="WP_200755449.1">
    <property type="nucleotide sequence ID" value="NZ_AP023322.1"/>
</dbReference>
<dbReference type="GO" id="GO:0003841">
    <property type="term" value="F:1-acylglycerol-3-phosphate O-acyltransferase activity"/>
    <property type="evidence" value="ECO:0007669"/>
    <property type="project" value="TreeGrafter"/>
</dbReference>
<name>A0A7G1HTE5_9BACT</name>
<dbReference type="SMART" id="SM00563">
    <property type="entry name" value="PlsC"/>
    <property type="match status" value="1"/>
</dbReference>
<dbReference type="KEGG" id="copr:Cop2CBH44_03850"/>
<keyword evidence="3 5" id="KW-0012">Acyltransferase</keyword>
<dbReference type="Proteomes" id="UP000594042">
    <property type="component" value="Chromosome"/>
</dbReference>
<dbReference type="GO" id="GO:0006654">
    <property type="term" value="P:phosphatidic acid biosynthetic process"/>
    <property type="evidence" value="ECO:0007669"/>
    <property type="project" value="TreeGrafter"/>
</dbReference>
<dbReference type="AlphaFoldDB" id="A0A7G1HTE5"/>
<keyword evidence="2 5" id="KW-0808">Transferase</keyword>
<dbReference type="PANTHER" id="PTHR10434:SF9">
    <property type="entry name" value="PHOSPHOLIPID_GLYCEROL ACYLTRANSFERASE DOMAIN-CONTAINING PROTEIN"/>
    <property type="match status" value="1"/>
</dbReference>
<comment type="pathway">
    <text evidence="1">Lipid metabolism.</text>
</comment>
<protein>
    <submittedName>
        <fullName evidence="5">Acyltransferase</fullName>
    </submittedName>
</protein>
<keyword evidence="6" id="KW-1185">Reference proteome</keyword>